<dbReference type="AlphaFoldDB" id="A0A9P9K9I9"/>
<keyword evidence="3" id="KW-1185">Reference proteome</keyword>
<feature type="region of interest" description="Disordered" evidence="1">
    <location>
        <begin position="131"/>
        <end position="154"/>
    </location>
</feature>
<feature type="region of interest" description="Disordered" evidence="1">
    <location>
        <begin position="16"/>
        <end position="73"/>
    </location>
</feature>
<dbReference type="EMBL" id="JAGTJS010000017">
    <property type="protein sequence ID" value="KAH7244949.1"/>
    <property type="molecule type" value="Genomic_DNA"/>
</dbReference>
<accession>A0A9P9K9I9</accession>
<protein>
    <submittedName>
        <fullName evidence="2">Uncharacterized protein</fullName>
    </submittedName>
</protein>
<evidence type="ECO:0000313" key="3">
    <source>
        <dbReference type="Proteomes" id="UP000736672"/>
    </source>
</evidence>
<reference evidence="2" key="1">
    <citation type="journal article" date="2021" name="Nat. Commun.">
        <title>Genetic determinants of endophytism in the Arabidopsis root mycobiome.</title>
        <authorList>
            <person name="Mesny F."/>
            <person name="Miyauchi S."/>
            <person name="Thiergart T."/>
            <person name="Pickel B."/>
            <person name="Atanasova L."/>
            <person name="Karlsson M."/>
            <person name="Huettel B."/>
            <person name="Barry K.W."/>
            <person name="Haridas S."/>
            <person name="Chen C."/>
            <person name="Bauer D."/>
            <person name="Andreopoulos W."/>
            <person name="Pangilinan J."/>
            <person name="LaButti K."/>
            <person name="Riley R."/>
            <person name="Lipzen A."/>
            <person name="Clum A."/>
            <person name="Drula E."/>
            <person name="Henrissat B."/>
            <person name="Kohler A."/>
            <person name="Grigoriev I.V."/>
            <person name="Martin F.M."/>
            <person name="Hacquard S."/>
        </authorList>
    </citation>
    <scope>NUCLEOTIDE SEQUENCE</scope>
    <source>
        <strain evidence="2">FSSC 5 MPI-SDFR-AT-0091</strain>
    </source>
</reference>
<name>A0A9P9K9I9_FUSSL</name>
<evidence type="ECO:0000256" key="1">
    <source>
        <dbReference type="SAM" id="MobiDB-lite"/>
    </source>
</evidence>
<evidence type="ECO:0000313" key="2">
    <source>
        <dbReference type="EMBL" id="KAH7244949.1"/>
    </source>
</evidence>
<organism evidence="2 3">
    <name type="scientific">Fusarium solani</name>
    <name type="common">Filamentous fungus</name>
    <dbReference type="NCBI Taxonomy" id="169388"/>
    <lineage>
        <taxon>Eukaryota</taxon>
        <taxon>Fungi</taxon>
        <taxon>Dikarya</taxon>
        <taxon>Ascomycota</taxon>
        <taxon>Pezizomycotina</taxon>
        <taxon>Sordariomycetes</taxon>
        <taxon>Hypocreomycetidae</taxon>
        <taxon>Hypocreales</taxon>
        <taxon>Nectriaceae</taxon>
        <taxon>Fusarium</taxon>
        <taxon>Fusarium solani species complex</taxon>
    </lineage>
</organism>
<proteinExistence type="predicted"/>
<dbReference type="Proteomes" id="UP000736672">
    <property type="component" value="Unassembled WGS sequence"/>
</dbReference>
<feature type="compositionally biased region" description="Polar residues" evidence="1">
    <location>
        <begin position="24"/>
        <end position="46"/>
    </location>
</feature>
<gene>
    <name evidence="2" type="ORF">B0J15DRAFT_564805</name>
</gene>
<sequence>MCGLFSALFGSKKQKAWTEPIVNPASQPRPTRSSTTQPQPQWQAPRTASVPIGIQQGASQPAKHWTRPDDYNSQCPYHDEEAAFQAQYYLHGKYGKSWRSPPESSHILVSPPGIPVPMRSADSVWAVTCGPHRTGPQRKVHFDESQRRPLSRTN</sequence>
<dbReference type="OrthoDB" id="5078999at2759"/>
<comment type="caution">
    <text evidence="2">The sequence shown here is derived from an EMBL/GenBank/DDBJ whole genome shotgun (WGS) entry which is preliminary data.</text>
</comment>